<dbReference type="PANTHER" id="PTHR30146">
    <property type="entry name" value="LACI-RELATED TRANSCRIPTIONAL REPRESSOR"/>
    <property type="match status" value="1"/>
</dbReference>
<organism evidence="6 7">
    <name type="scientific">Escherichia coli</name>
    <dbReference type="NCBI Taxonomy" id="562"/>
    <lineage>
        <taxon>Bacteria</taxon>
        <taxon>Pseudomonadati</taxon>
        <taxon>Pseudomonadota</taxon>
        <taxon>Gammaproteobacteria</taxon>
        <taxon>Enterobacterales</taxon>
        <taxon>Enterobacteriaceae</taxon>
        <taxon>Escherichia</taxon>
    </lineage>
</organism>
<feature type="domain" description="HTH lacI-type" evidence="5">
    <location>
        <begin position="1"/>
        <end position="42"/>
    </location>
</feature>
<dbReference type="Gene3D" id="1.10.260.40">
    <property type="entry name" value="lambda repressor-like DNA-binding domains"/>
    <property type="match status" value="1"/>
</dbReference>
<sequence length="207" mass="23096">MMTVSRVMHNAESVRPATRDRVLQAIQTLNYVPDLSARKMRAQGRKPSTLAVLAQDTATTPFSVDILLAIEQTASEFGWNSFLINIFSEDDAARAARQLLAHRPDGIIYTTMGLRHITLPESLYGENIVLANCVADDPALPSYIPDDYTAQYESTQHLLAAGYRQPLCFWLPESALATGYRRQGFEQAWRDAGRDLAEVKTISHGNR</sequence>
<dbReference type="SMART" id="SM00354">
    <property type="entry name" value="HTH_LACI"/>
    <property type="match status" value="1"/>
</dbReference>
<dbReference type="InterPro" id="IPR001761">
    <property type="entry name" value="Peripla_BP/Lac1_sug-bd_dom"/>
</dbReference>
<dbReference type="AlphaFoldDB" id="A0A376J0A8"/>
<keyword evidence="3" id="KW-0238">DNA-binding</keyword>
<dbReference type="PANTHER" id="PTHR30146:SF151">
    <property type="entry name" value="HTH-TYPE TRANSCRIPTIONAL REPRESSOR CYTR"/>
    <property type="match status" value="1"/>
</dbReference>
<dbReference type="GO" id="GO:0003700">
    <property type="term" value="F:DNA-binding transcription factor activity"/>
    <property type="evidence" value="ECO:0007669"/>
    <property type="project" value="TreeGrafter"/>
</dbReference>
<proteinExistence type="predicted"/>
<dbReference type="Gene3D" id="3.40.50.2300">
    <property type="match status" value="1"/>
</dbReference>
<protein>
    <submittedName>
        <fullName evidence="6">Csc operon repressor</fullName>
    </submittedName>
</protein>
<evidence type="ECO:0000259" key="5">
    <source>
        <dbReference type="PROSITE" id="PS50932"/>
    </source>
</evidence>
<reference evidence="6 7" key="1">
    <citation type="submission" date="2018-06" db="EMBL/GenBank/DDBJ databases">
        <authorList>
            <consortium name="Pathogen Informatics"/>
            <person name="Doyle S."/>
        </authorList>
    </citation>
    <scope>NUCLEOTIDE SEQUENCE [LARGE SCALE GENOMIC DNA]</scope>
    <source>
        <strain evidence="6 7">NCTC10764</strain>
    </source>
</reference>
<evidence type="ECO:0000256" key="4">
    <source>
        <dbReference type="ARBA" id="ARBA00023163"/>
    </source>
</evidence>
<keyword evidence="2" id="KW-0805">Transcription regulation</keyword>
<evidence type="ECO:0000256" key="2">
    <source>
        <dbReference type="ARBA" id="ARBA00023015"/>
    </source>
</evidence>
<dbReference type="InterPro" id="IPR000843">
    <property type="entry name" value="HTH_LacI"/>
</dbReference>
<dbReference type="SUPFAM" id="SSF53822">
    <property type="entry name" value="Periplasmic binding protein-like I"/>
    <property type="match status" value="1"/>
</dbReference>
<evidence type="ECO:0000256" key="1">
    <source>
        <dbReference type="ARBA" id="ARBA00022491"/>
    </source>
</evidence>
<evidence type="ECO:0000313" key="7">
    <source>
        <dbReference type="Proteomes" id="UP000255201"/>
    </source>
</evidence>
<dbReference type="CDD" id="cd01392">
    <property type="entry name" value="HTH_LacI"/>
    <property type="match status" value="1"/>
</dbReference>
<evidence type="ECO:0000313" key="6">
    <source>
        <dbReference type="EMBL" id="STE54112.1"/>
    </source>
</evidence>
<evidence type="ECO:0000256" key="3">
    <source>
        <dbReference type="ARBA" id="ARBA00023125"/>
    </source>
</evidence>
<dbReference type="PROSITE" id="PS50932">
    <property type="entry name" value="HTH_LACI_2"/>
    <property type="match status" value="1"/>
</dbReference>
<name>A0A376J0A8_ECOLX</name>
<accession>A0A376J0A8</accession>
<dbReference type="GO" id="GO:0000976">
    <property type="term" value="F:transcription cis-regulatory region binding"/>
    <property type="evidence" value="ECO:0007669"/>
    <property type="project" value="TreeGrafter"/>
</dbReference>
<dbReference type="Proteomes" id="UP000255201">
    <property type="component" value="Unassembled WGS sequence"/>
</dbReference>
<dbReference type="EMBL" id="UFZL01000001">
    <property type="protein sequence ID" value="STE54112.1"/>
    <property type="molecule type" value="Genomic_DNA"/>
</dbReference>
<dbReference type="Pfam" id="PF00532">
    <property type="entry name" value="Peripla_BP_1"/>
    <property type="match status" value="1"/>
</dbReference>
<dbReference type="SUPFAM" id="SSF47413">
    <property type="entry name" value="lambda repressor-like DNA-binding domains"/>
    <property type="match status" value="1"/>
</dbReference>
<keyword evidence="1" id="KW-0678">Repressor</keyword>
<gene>
    <name evidence="6" type="primary">cscR_1</name>
    <name evidence="6" type="ORF">NCTC10764_00779</name>
</gene>
<dbReference type="InterPro" id="IPR010982">
    <property type="entry name" value="Lambda_DNA-bd_dom_sf"/>
</dbReference>
<dbReference type="InterPro" id="IPR028082">
    <property type="entry name" value="Peripla_BP_I"/>
</dbReference>
<keyword evidence="4" id="KW-0804">Transcription</keyword>
<dbReference type="Pfam" id="PF00356">
    <property type="entry name" value="LacI"/>
    <property type="match status" value="1"/>
</dbReference>